<dbReference type="EMBL" id="LKHV01000005">
    <property type="protein sequence ID" value="KRG18869.1"/>
    <property type="molecule type" value="Genomic_DNA"/>
</dbReference>
<dbReference type="OrthoDB" id="9794208at2"/>
<dbReference type="RefSeq" id="WP_057624453.1">
    <property type="nucleotide sequence ID" value="NZ_LKHV02000001.1"/>
</dbReference>
<reference evidence="4" key="2">
    <citation type="journal article" date="2016" name="Genome Announc.">
        <title>Draft Genome Sequences of Two Novel Amoeba-Resistant Intranuclear Bacteria, 'Candidatus Berkiella cookevillensis' and 'Candidatus Berkiella aquae'.</title>
        <authorList>
            <person name="Mehari Y.T."/>
            <person name="Arivett B.A."/>
            <person name="Farone A.L."/>
            <person name="Gunderson J.H."/>
            <person name="Farone M.B."/>
        </authorList>
    </citation>
    <scope>NUCLEOTIDE SEQUENCE</scope>
    <source>
        <strain evidence="4">CC99</strain>
    </source>
</reference>
<organism evidence="3">
    <name type="scientific">Candidatus Berkiella cookevillensis</name>
    <dbReference type="NCBI Taxonomy" id="437022"/>
    <lineage>
        <taxon>Bacteria</taxon>
        <taxon>Pseudomonadati</taxon>
        <taxon>Pseudomonadota</taxon>
        <taxon>Gammaproteobacteria</taxon>
        <taxon>Candidatus Berkiellales</taxon>
        <taxon>Candidatus Berkiellaceae</taxon>
        <taxon>Candidatus Berkiella</taxon>
    </lineage>
</organism>
<dbReference type="GO" id="GO:0032259">
    <property type="term" value="P:methylation"/>
    <property type="evidence" value="ECO:0007669"/>
    <property type="project" value="UniProtKB-KW"/>
</dbReference>
<evidence type="ECO:0000313" key="3">
    <source>
        <dbReference type="EMBL" id="KRG18869.1"/>
    </source>
</evidence>
<reference evidence="4" key="3">
    <citation type="submission" date="2021-06" db="EMBL/GenBank/DDBJ databases">
        <title>Genomic Description and Analysis of Intracellular Bacteria, Candidatus Berkiella cookevillensis and Candidatus Berkiella aquae.</title>
        <authorList>
            <person name="Kidane D.T."/>
            <person name="Mehari Y.T."/>
            <person name="Rice F.C."/>
            <person name="Arivett B.A."/>
            <person name="Farone A.L."/>
            <person name="Berk S.G."/>
            <person name="Farone M.B."/>
        </authorList>
    </citation>
    <scope>NUCLEOTIDE SEQUENCE</scope>
    <source>
        <strain evidence="4">CC99</strain>
    </source>
</reference>
<name>A0A0Q9YEH8_9GAMM</name>
<dbReference type="InterPro" id="IPR029063">
    <property type="entry name" value="SAM-dependent_MTases_sf"/>
</dbReference>
<accession>A0A0Q9YEH8</accession>
<dbReference type="STRING" id="437022.CC99x_01350"/>
<evidence type="ECO:0000256" key="2">
    <source>
        <dbReference type="ARBA" id="ARBA00022679"/>
    </source>
</evidence>
<dbReference type="InterPro" id="IPR038375">
    <property type="entry name" value="NDUFAF7_sf"/>
</dbReference>
<dbReference type="EMBL" id="LKHV02000001">
    <property type="protein sequence ID" value="MCS5707327.1"/>
    <property type="molecule type" value="Genomic_DNA"/>
</dbReference>
<reference evidence="3" key="1">
    <citation type="submission" date="2015-09" db="EMBL/GenBank/DDBJ databases">
        <title>Draft Genome Sequences of Two Novel Amoeba-resistant Intranuclear Bacteria, Candidatus Berkiella cookevillensis and Candidatus Berkiella aquae.</title>
        <authorList>
            <person name="Mehari Y.T."/>
            <person name="Arivett B.A."/>
            <person name="Farone A.L."/>
            <person name="Gunderson J.H."/>
            <person name="Farone M.B."/>
        </authorList>
    </citation>
    <scope>NUCLEOTIDE SEQUENCE [LARGE SCALE GENOMIC DNA]</scope>
    <source>
        <strain evidence="3">CC99</strain>
    </source>
</reference>
<evidence type="ECO:0000313" key="4">
    <source>
        <dbReference type="EMBL" id="MCS5707327.1"/>
    </source>
</evidence>
<dbReference type="SUPFAM" id="SSF53335">
    <property type="entry name" value="S-adenosyl-L-methionine-dependent methyltransferases"/>
    <property type="match status" value="1"/>
</dbReference>
<comment type="caution">
    <text evidence="3">The sequence shown here is derived from an EMBL/GenBank/DDBJ whole genome shotgun (WGS) entry which is preliminary data.</text>
</comment>
<keyword evidence="2 4" id="KW-0808">Transferase</keyword>
<evidence type="ECO:0000313" key="5">
    <source>
        <dbReference type="Proteomes" id="UP000051494"/>
    </source>
</evidence>
<dbReference type="Proteomes" id="UP000051494">
    <property type="component" value="Unassembled WGS sequence"/>
</dbReference>
<dbReference type="PANTHER" id="PTHR12049:SF7">
    <property type="entry name" value="PROTEIN ARGININE METHYLTRANSFERASE NDUFAF7, MITOCHONDRIAL"/>
    <property type="match status" value="1"/>
</dbReference>
<dbReference type="Gene3D" id="3.40.50.12710">
    <property type="match status" value="1"/>
</dbReference>
<dbReference type="GO" id="GO:0035243">
    <property type="term" value="F:protein-arginine omega-N symmetric methyltransferase activity"/>
    <property type="evidence" value="ECO:0007669"/>
    <property type="project" value="TreeGrafter"/>
</dbReference>
<evidence type="ECO:0000256" key="1">
    <source>
        <dbReference type="ARBA" id="ARBA00022603"/>
    </source>
</evidence>
<protein>
    <submittedName>
        <fullName evidence="4">SAM-dependent methyltransferase</fullName>
        <ecNumber evidence="4">2.1.1.-</ecNumber>
    </submittedName>
</protein>
<proteinExistence type="predicted"/>
<dbReference type="InterPro" id="IPR003788">
    <property type="entry name" value="NDUFAF7"/>
</dbReference>
<dbReference type="EC" id="2.1.1.-" evidence="4"/>
<keyword evidence="5" id="KW-1185">Reference proteome</keyword>
<gene>
    <name evidence="4" type="ORF">CC99x_000255</name>
    <name evidence="3" type="ORF">CC99x_01350</name>
</gene>
<dbReference type="PANTHER" id="PTHR12049">
    <property type="entry name" value="PROTEIN ARGININE METHYLTRANSFERASE NDUFAF7, MITOCHONDRIAL"/>
    <property type="match status" value="1"/>
</dbReference>
<dbReference type="AlphaFoldDB" id="A0A0Q9YEH8"/>
<dbReference type="PATRIC" id="fig|1590042.3.peg.1371"/>
<dbReference type="Pfam" id="PF02636">
    <property type="entry name" value="Methyltransf_28"/>
    <property type="match status" value="1"/>
</dbReference>
<sequence length="390" mass="44324">MMHTQNISTPLATLIKAYILDKGPIPFSEFMHLALYHPELGYYCNSAINIGAQGDFSTAPHMSSLFSECIARQIIEIQSQLEKKPHYLLELGAGRGKMATDILSTLATHQALPEKYFILEISPALITKQKEYLSRQIPDLAHHIEWVQQLSDLPKAFQGTIISNEFLDALPIEIFQHSHNTQALQGFVDVKDRQQDGDFVLFFEKSTDPTFIHCVEREMSQLEEALPSNYISEINTNIDTWISELSTVLEKGVMLFIDYGFDRHTFYHPDRSEGTLMCHYKHQTHANYFSQVGEQDITAHVNFSQLHNAAQALGLNTLGYTNQASFLLALNILENISISQDEKQRAVQSHALQMLLQPHEMGELFKVIALGKKFEGALQGFSIRDYQHRL</sequence>
<keyword evidence="1 4" id="KW-0489">Methyltransferase</keyword>